<reference evidence="3 4" key="1">
    <citation type="journal article" date="2012" name="New Phytol.">
        <title>Insight into trade-off between wood decay and parasitism from the genome of a fungal forest pathogen.</title>
        <authorList>
            <person name="Olson A."/>
            <person name="Aerts A."/>
            <person name="Asiegbu F."/>
            <person name="Belbahri L."/>
            <person name="Bouzid O."/>
            <person name="Broberg A."/>
            <person name="Canback B."/>
            <person name="Coutinho P.M."/>
            <person name="Cullen D."/>
            <person name="Dalman K."/>
            <person name="Deflorio G."/>
            <person name="van Diepen L.T."/>
            <person name="Dunand C."/>
            <person name="Duplessis S."/>
            <person name="Durling M."/>
            <person name="Gonthier P."/>
            <person name="Grimwood J."/>
            <person name="Fossdal C.G."/>
            <person name="Hansson D."/>
            <person name="Henrissat B."/>
            <person name="Hietala A."/>
            <person name="Himmelstrand K."/>
            <person name="Hoffmeister D."/>
            <person name="Hogberg N."/>
            <person name="James T.Y."/>
            <person name="Karlsson M."/>
            <person name="Kohler A."/>
            <person name="Kues U."/>
            <person name="Lee Y.H."/>
            <person name="Lin Y.C."/>
            <person name="Lind M."/>
            <person name="Lindquist E."/>
            <person name="Lombard V."/>
            <person name="Lucas S."/>
            <person name="Lunden K."/>
            <person name="Morin E."/>
            <person name="Murat C."/>
            <person name="Park J."/>
            <person name="Raffaello T."/>
            <person name="Rouze P."/>
            <person name="Salamov A."/>
            <person name="Schmutz J."/>
            <person name="Solheim H."/>
            <person name="Stahlberg J."/>
            <person name="Velez H."/>
            <person name="de Vries R.P."/>
            <person name="Wiebenga A."/>
            <person name="Woodward S."/>
            <person name="Yakovlev I."/>
            <person name="Garbelotto M."/>
            <person name="Martin F."/>
            <person name="Grigoriev I.V."/>
            <person name="Stenlid J."/>
        </authorList>
    </citation>
    <scope>NUCLEOTIDE SEQUENCE [LARGE SCALE GENOMIC DNA]</scope>
    <source>
        <strain evidence="3 4">TC 32-1</strain>
    </source>
</reference>
<organism evidence="3 4">
    <name type="scientific">Heterobasidion irregulare (strain TC 32-1)</name>
    <dbReference type="NCBI Taxonomy" id="747525"/>
    <lineage>
        <taxon>Eukaryota</taxon>
        <taxon>Fungi</taxon>
        <taxon>Dikarya</taxon>
        <taxon>Basidiomycota</taxon>
        <taxon>Agaricomycotina</taxon>
        <taxon>Agaricomycetes</taxon>
        <taxon>Russulales</taxon>
        <taxon>Bondarzewiaceae</taxon>
        <taxon>Heterobasidion</taxon>
        <taxon>Heterobasidion annosum species complex</taxon>
    </lineage>
</organism>
<evidence type="ECO:0000313" key="4">
    <source>
        <dbReference type="Proteomes" id="UP000030671"/>
    </source>
</evidence>
<dbReference type="OrthoDB" id="2998174at2759"/>
<dbReference type="Pfam" id="PF06330">
    <property type="entry name" value="TRI5"/>
    <property type="match status" value="1"/>
</dbReference>
<dbReference type="HOGENOM" id="CLU_052212_0_2_1"/>
<dbReference type="GO" id="GO:0016838">
    <property type="term" value="F:carbon-oxygen lyase activity, acting on phosphates"/>
    <property type="evidence" value="ECO:0007669"/>
    <property type="project" value="InterPro"/>
</dbReference>
<accession>W4K0P0</accession>
<dbReference type="EC" id="2.5.1.21" evidence="3"/>
<dbReference type="AlphaFoldDB" id="W4K0P0"/>
<dbReference type="RefSeq" id="XP_009549012.1">
    <property type="nucleotide sequence ID" value="XM_009550717.1"/>
</dbReference>
<dbReference type="InterPro" id="IPR008949">
    <property type="entry name" value="Isoprenoid_synthase_dom_sf"/>
</dbReference>
<keyword evidence="3" id="KW-0808">Transferase</keyword>
<proteinExistence type="inferred from homology"/>
<dbReference type="GeneID" id="20668589"/>
<keyword evidence="2" id="KW-0456">Lyase</keyword>
<dbReference type="Gene3D" id="1.10.600.10">
    <property type="entry name" value="Farnesyl Diphosphate Synthase"/>
    <property type="match status" value="1"/>
</dbReference>
<evidence type="ECO:0000313" key="3">
    <source>
        <dbReference type="EMBL" id="ETW78696.1"/>
    </source>
</evidence>
<dbReference type="SUPFAM" id="SSF48576">
    <property type="entry name" value="Terpenoid synthases"/>
    <property type="match status" value="1"/>
</dbReference>
<dbReference type="KEGG" id="hir:HETIRDRAFT_181194"/>
<sequence>MAVTEPFDAHNVPSVSAGDLSSRLAPVFRSFLTDMTYTPPAAPSTNEQLKVVMQAEMDARGTRCVELERLAHLAINYVECVFPHYNFEEKTAIALYHWYLLYVDELAPINAAPLIAFKGRLLRHQPQLDPVLDALPAVFARFYDLYEPFTADFIYSSALEFITGTALEPQTKHLPLIRKADRFPLYLRELCGIGEGYAHMIFPKRLGVSIVEYIEAVPDMIIWINLSNDLLSFYKEELGGETATYVHLRAAVEKKDHMQVLAEIKDELIIAQETIRATLATSSAALQAWKSFEQRLIFWHMTQDRYRLKELNL</sequence>
<dbReference type="GO" id="GO:0051996">
    <property type="term" value="F:squalene synthase [NAD(P)H] activity"/>
    <property type="evidence" value="ECO:0007669"/>
    <property type="project" value="UniProtKB-EC"/>
</dbReference>
<keyword evidence="4" id="KW-1185">Reference proteome</keyword>
<evidence type="ECO:0000256" key="1">
    <source>
        <dbReference type="ARBA" id="ARBA00007946"/>
    </source>
</evidence>
<name>W4K0P0_HETIT</name>
<dbReference type="EMBL" id="KI925461">
    <property type="protein sequence ID" value="ETW78696.1"/>
    <property type="molecule type" value="Genomic_DNA"/>
</dbReference>
<dbReference type="InterPro" id="IPR024652">
    <property type="entry name" value="Trichodiene_synth"/>
</dbReference>
<dbReference type="Proteomes" id="UP000030671">
    <property type="component" value="Unassembled WGS sequence"/>
</dbReference>
<gene>
    <name evidence="3" type="primary">cyc1</name>
    <name evidence="3" type="ORF">HETIRDRAFT_181194</name>
</gene>
<evidence type="ECO:0000256" key="2">
    <source>
        <dbReference type="ARBA" id="ARBA00023239"/>
    </source>
</evidence>
<dbReference type="eggNOG" id="ENOG502SQ3X">
    <property type="taxonomic scope" value="Eukaryota"/>
</dbReference>
<protein>
    <submittedName>
        <fullName evidence="3">Putative terpene cyclase</fullName>
        <ecNumber evidence="3">2.5.1.21</ecNumber>
    </submittedName>
</protein>
<comment type="similarity">
    <text evidence="1">Belongs to the trichodiene synthase family.</text>
</comment>
<dbReference type="InParanoid" id="W4K0P0"/>